<feature type="region of interest" description="Disordered" evidence="1">
    <location>
        <begin position="176"/>
        <end position="205"/>
    </location>
</feature>
<reference evidence="2" key="1">
    <citation type="submission" date="2023-10" db="EMBL/GenBank/DDBJ databases">
        <authorList>
            <person name="Chen Y."/>
            <person name="Shah S."/>
            <person name="Dougan E. K."/>
            <person name="Thang M."/>
            <person name="Chan C."/>
        </authorList>
    </citation>
    <scope>NUCLEOTIDE SEQUENCE [LARGE SCALE GENOMIC DNA]</scope>
</reference>
<dbReference type="Proteomes" id="UP001189429">
    <property type="component" value="Unassembled WGS sequence"/>
</dbReference>
<protein>
    <submittedName>
        <fullName evidence="2">Uncharacterized protein</fullName>
    </submittedName>
</protein>
<feature type="region of interest" description="Disordered" evidence="1">
    <location>
        <begin position="85"/>
        <end position="112"/>
    </location>
</feature>
<accession>A0ABN9SWD2</accession>
<organism evidence="2 3">
    <name type="scientific">Prorocentrum cordatum</name>
    <dbReference type="NCBI Taxonomy" id="2364126"/>
    <lineage>
        <taxon>Eukaryota</taxon>
        <taxon>Sar</taxon>
        <taxon>Alveolata</taxon>
        <taxon>Dinophyceae</taxon>
        <taxon>Prorocentrales</taxon>
        <taxon>Prorocentraceae</taxon>
        <taxon>Prorocentrum</taxon>
    </lineage>
</organism>
<dbReference type="EMBL" id="CAUYUJ010013869">
    <property type="protein sequence ID" value="CAK0836846.1"/>
    <property type="molecule type" value="Genomic_DNA"/>
</dbReference>
<evidence type="ECO:0000313" key="2">
    <source>
        <dbReference type="EMBL" id="CAK0836846.1"/>
    </source>
</evidence>
<proteinExistence type="predicted"/>
<feature type="compositionally biased region" description="Low complexity" evidence="1">
    <location>
        <begin position="129"/>
        <end position="149"/>
    </location>
</feature>
<feature type="region of interest" description="Disordered" evidence="1">
    <location>
        <begin position="124"/>
        <end position="155"/>
    </location>
</feature>
<feature type="non-terminal residue" evidence="2">
    <location>
        <position position="205"/>
    </location>
</feature>
<evidence type="ECO:0000256" key="1">
    <source>
        <dbReference type="SAM" id="MobiDB-lite"/>
    </source>
</evidence>
<keyword evidence="3" id="KW-1185">Reference proteome</keyword>
<comment type="caution">
    <text evidence="2">The sequence shown here is derived from an EMBL/GenBank/DDBJ whole genome shotgun (WGS) entry which is preliminary data.</text>
</comment>
<feature type="compositionally biased region" description="Basic residues" evidence="1">
    <location>
        <begin position="176"/>
        <end position="186"/>
    </location>
</feature>
<name>A0ABN9SWD2_9DINO</name>
<evidence type="ECO:0000313" key="3">
    <source>
        <dbReference type="Proteomes" id="UP001189429"/>
    </source>
</evidence>
<gene>
    <name evidence="2" type="ORF">PCOR1329_LOCUS33212</name>
</gene>
<sequence length="205" mass="22324">ILSRSSRRFNPPLGSPPQKAPRASTLLAARRRRPTAVLPLACAGPPFSRPRARRVHAAADPLGLAAERLSGPNVFVSIRSFRDSLARGATRPGEQREGLLHGRGQRGVQPRGPALWLVDAVRRLPSPGPAQRRGPSRPSSGARSSTSPSFPRDPLWPRLPHVAQCAWSLLRGRRRPWPHRQCRTGPRRPACPGRVLGSAVVPDGR</sequence>
<feature type="non-terminal residue" evidence="2">
    <location>
        <position position="1"/>
    </location>
</feature>
<feature type="region of interest" description="Disordered" evidence="1">
    <location>
        <begin position="1"/>
        <end position="24"/>
    </location>
</feature>